<dbReference type="RefSeq" id="WP_125741056.1">
    <property type="nucleotide sequence ID" value="NZ_RCOR01000018.1"/>
</dbReference>
<accession>A0A429G6V8</accession>
<evidence type="ECO:0000313" key="2">
    <source>
        <dbReference type="Proteomes" id="UP000278149"/>
    </source>
</evidence>
<dbReference type="AlphaFoldDB" id="A0A429G6V8"/>
<protein>
    <submittedName>
        <fullName evidence="1">Uncharacterized protein</fullName>
    </submittedName>
</protein>
<dbReference type="Proteomes" id="UP000278149">
    <property type="component" value="Unassembled WGS sequence"/>
</dbReference>
<name>A0A429G6V8_9CREN</name>
<gene>
    <name evidence="1" type="ORF">D9Q81_02555</name>
</gene>
<reference evidence="1 2" key="1">
    <citation type="submission" date="2018-10" db="EMBL/GenBank/DDBJ databases">
        <title>Co-occurring genomic capacity for anaerobic methane metabolism and dissimilatory sulfite reduction discovered in the Korarchaeota.</title>
        <authorList>
            <person name="Mckay L.J."/>
            <person name="Dlakic M."/>
            <person name="Fields M.W."/>
            <person name="Delmont T.O."/>
            <person name="Eren A.M."/>
            <person name="Jay Z.J."/>
            <person name="Klingelsmith K.B."/>
            <person name="Rusch D.B."/>
            <person name="Inskeep W.P."/>
        </authorList>
    </citation>
    <scope>NUCLEOTIDE SEQUENCE [LARGE SCALE GENOMIC DNA]</scope>
    <source>
        <strain evidence="1 2">WS</strain>
    </source>
</reference>
<comment type="caution">
    <text evidence="1">The sequence shown here is derived from an EMBL/GenBank/DDBJ whole genome shotgun (WGS) entry which is preliminary data.</text>
</comment>
<dbReference type="EMBL" id="RCOR01000018">
    <property type="protein sequence ID" value="RSN69504.1"/>
    <property type="molecule type" value="Genomic_DNA"/>
</dbReference>
<evidence type="ECO:0000313" key="1">
    <source>
        <dbReference type="EMBL" id="RSN69504.1"/>
    </source>
</evidence>
<organism evidence="1 2">
    <name type="scientific">Candidatus Korarchaeum cryptofilum</name>
    <dbReference type="NCBI Taxonomy" id="498846"/>
    <lineage>
        <taxon>Archaea</taxon>
        <taxon>Thermoproteota</taxon>
        <taxon>Candidatus Korarchaeia</taxon>
        <taxon>Candidatus Korarchaeales</taxon>
        <taxon>Candidatus Korarchaeaceae</taxon>
        <taxon>Candidatus Korarchaeum</taxon>
    </lineage>
</organism>
<sequence length="104" mass="12021">MSLDEAITISKRGKKELRTLVSRGRFALIEYRDPVTKERTEDKYKLVLLHDDGRIQEFFLVKTKTEGRNLLLEPKEKKGAELKVWNPVSGEVEDMFPEGGSQQK</sequence>
<proteinExistence type="predicted"/>